<name>A0ACC0SK88_POPTR</name>
<proteinExistence type="predicted"/>
<evidence type="ECO:0000313" key="2">
    <source>
        <dbReference type="Proteomes" id="UP000006729"/>
    </source>
</evidence>
<comment type="caution">
    <text evidence="1">The sequence shown here is derived from an EMBL/GenBank/DDBJ whole genome shotgun (WGS) entry which is preliminary data.</text>
</comment>
<protein>
    <submittedName>
        <fullName evidence="1">Uncharacterized protein</fullName>
    </submittedName>
</protein>
<reference evidence="1 2" key="1">
    <citation type="journal article" date="2006" name="Science">
        <title>The genome of black cottonwood, Populus trichocarpa (Torr. &amp; Gray).</title>
        <authorList>
            <person name="Tuskan G.A."/>
            <person name="Difazio S."/>
            <person name="Jansson S."/>
            <person name="Bohlmann J."/>
            <person name="Grigoriev I."/>
            <person name="Hellsten U."/>
            <person name="Putnam N."/>
            <person name="Ralph S."/>
            <person name="Rombauts S."/>
            <person name="Salamov A."/>
            <person name="Schein J."/>
            <person name="Sterck L."/>
            <person name="Aerts A."/>
            <person name="Bhalerao R.R."/>
            <person name="Bhalerao R.P."/>
            <person name="Blaudez D."/>
            <person name="Boerjan W."/>
            <person name="Brun A."/>
            <person name="Brunner A."/>
            <person name="Busov V."/>
            <person name="Campbell M."/>
            <person name="Carlson J."/>
            <person name="Chalot M."/>
            <person name="Chapman J."/>
            <person name="Chen G.L."/>
            <person name="Cooper D."/>
            <person name="Coutinho P.M."/>
            <person name="Couturier J."/>
            <person name="Covert S."/>
            <person name="Cronk Q."/>
            <person name="Cunningham R."/>
            <person name="Davis J."/>
            <person name="Degroeve S."/>
            <person name="Dejardin A."/>
            <person name="Depamphilis C."/>
            <person name="Detter J."/>
            <person name="Dirks B."/>
            <person name="Dubchak I."/>
            <person name="Duplessis S."/>
            <person name="Ehlting J."/>
            <person name="Ellis B."/>
            <person name="Gendler K."/>
            <person name="Goodstein D."/>
            <person name="Gribskov M."/>
            <person name="Grimwood J."/>
            <person name="Groover A."/>
            <person name="Gunter L."/>
            <person name="Hamberger B."/>
            <person name="Heinze B."/>
            <person name="Helariutta Y."/>
            <person name="Henrissat B."/>
            <person name="Holligan D."/>
            <person name="Holt R."/>
            <person name="Huang W."/>
            <person name="Islam-Faridi N."/>
            <person name="Jones S."/>
            <person name="Jones-Rhoades M."/>
            <person name="Jorgensen R."/>
            <person name="Joshi C."/>
            <person name="Kangasjarvi J."/>
            <person name="Karlsson J."/>
            <person name="Kelleher C."/>
            <person name="Kirkpatrick R."/>
            <person name="Kirst M."/>
            <person name="Kohler A."/>
            <person name="Kalluri U."/>
            <person name="Larimer F."/>
            <person name="Leebens-Mack J."/>
            <person name="Leple J.C."/>
            <person name="Locascio P."/>
            <person name="Lou Y."/>
            <person name="Lucas S."/>
            <person name="Martin F."/>
            <person name="Montanini B."/>
            <person name="Napoli C."/>
            <person name="Nelson D.R."/>
            <person name="Nelson C."/>
            <person name="Nieminen K."/>
            <person name="Nilsson O."/>
            <person name="Pereda V."/>
            <person name="Peter G."/>
            <person name="Philippe R."/>
            <person name="Pilate G."/>
            <person name="Poliakov A."/>
            <person name="Razumovskaya J."/>
            <person name="Richardson P."/>
            <person name="Rinaldi C."/>
            <person name="Ritland K."/>
            <person name="Rouze P."/>
            <person name="Ryaboy D."/>
            <person name="Schmutz J."/>
            <person name="Schrader J."/>
            <person name="Segerman B."/>
            <person name="Shin H."/>
            <person name="Siddiqui A."/>
            <person name="Sterky F."/>
            <person name="Terry A."/>
            <person name="Tsai C.J."/>
            <person name="Uberbacher E."/>
            <person name="Unneberg P."/>
            <person name="Vahala J."/>
            <person name="Wall K."/>
            <person name="Wessler S."/>
            <person name="Yang G."/>
            <person name="Yin T."/>
            <person name="Douglas C."/>
            <person name="Marra M."/>
            <person name="Sandberg G."/>
            <person name="Van de Peer Y."/>
            <person name="Rokhsar D."/>
        </authorList>
    </citation>
    <scope>NUCLEOTIDE SEQUENCE [LARGE SCALE GENOMIC DNA]</scope>
    <source>
        <strain evidence="2">cv. Nisqually</strain>
    </source>
</reference>
<organism evidence="1 2">
    <name type="scientific">Populus trichocarpa</name>
    <name type="common">Western balsam poplar</name>
    <name type="synonym">Populus balsamifera subsp. trichocarpa</name>
    <dbReference type="NCBI Taxonomy" id="3694"/>
    <lineage>
        <taxon>Eukaryota</taxon>
        <taxon>Viridiplantae</taxon>
        <taxon>Streptophyta</taxon>
        <taxon>Embryophyta</taxon>
        <taxon>Tracheophyta</taxon>
        <taxon>Spermatophyta</taxon>
        <taxon>Magnoliopsida</taxon>
        <taxon>eudicotyledons</taxon>
        <taxon>Gunneridae</taxon>
        <taxon>Pentapetalae</taxon>
        <taxon>rosids</taxon>
        <taxon>fabids</taxon>
        <taxon>Malpighiales</taxon>
        <taxon>Salicaceae</taxon>
        <taxon>Saliceae</taxon>
        <taxon>Populus</taxon>
    </lineage>
</organism>
<dbReference type="EMBL" id="CM009297">
    <property type="protein sequence ID" value="KAI9389622.1"/>
    <property type="molecule type" value="Genomic_DNA"/>
</dbReference>
<dbReference type="Proteomes" id="UP000006729">
    <property type="component" value="Chromosome 8"/>
</dbReference>
<sequence length="53" mass="6070">MTCRKSFSPSAILFFLQVNFVRFMLEPTPVQSILILPSTLEPLMLDNNLRSVN</sequence>
<accession>A0ACC0SK88</accession>
<gene>
    <name evidence="1" type="ORF">POPTR_008G070501v4</name>
</gene>
<keyword evidence="2" id="KW-1185">Reference proteome</keyword>
<evidence type="ECO:0000313" key="1">
    <source>
        <dbReference type="EMBL" id="KAI9389622.1"/>
    </source>
</evidence>